<feature type="region of interest" description="Disordered" evidence="1">
    <location>
        <begin position="30"/>
        <end position="55"/>
    </location>
</feature>
<proteinExistence type="evidence at transcript level"/>
<evidence type="ECO:0000313" key="2">
    <source>
        <dbReference type="EMBL" id="AEO33005.1"/>
    </source>
</evidence>
<reference evidence="2" key="1">
    <citation type="journal article" date="2011" name="PLoS ONE">
        <title>A deep insight into the sialotranscriptome of the gulf coast tick, Amblyomma maculatum.</title>
        <authorList>
            <person name="Karim S."/>
            <person name="Singh P."/>
            <person name="Ribeiro J.M."/>
        </authorList>
    </citation>
    <scope>NUCLEOTIDE SEQUENCE</scope>
    <source>
        <tissue evidence="2">Salivary gland</tissue>
    </source>
</reference>
<sequence length="161" mass="18767">FGLPRSQHRNMARDISKTKLSRHLLDMKFMKKSKEKAQKDEEEEEHRSLFNSDAMDSIKKEGSRYITKESYAPCLGLLAPRMSFKGRNPEIERLMQQDSEAETKPHTMPGIADEEMAKRYSTLVGTIAKKFDKRRHPMGSSDEVGKRKLHKRRKFQQPSDE</sequence>
<protein>
    <recommendedName>
        <fullName evidence="3">M phase phosphoprotein 6</fullName>
    </recommendedName>
</protein>
<dbReference type="PANTHER" id="PTHR13582">
    <property type="entry name" value="M-PHASE PHOSPHOPROTEIN 6"/>
    <property type="match status" value="1"/>
</dbReference>
<dbReference type="GO" id="GO:0000460">
    <property type="term" value="P:maturation of 5.8S rRNA"/>
    <property type="evidence" value="ECO:0007669"/>
    <property type="project" value="TreeGrafter"/>
</dbReference>
<name>G3MHN7_AMBMU</name>
<feature type="non-terminal residue" evidence="2">
    <location>
        <position position="1"/>
    </location>
</feature>
<dbReference type="EMBL" id="JO841388">
    <property type="protein sequence ID" value="AEO33005.1"/>
    <property type="molecule type" value="mRNA"/>
</dbReference>
<accession>G3MHN7</accession>
<dbReference type="InterPro" id="IPR019324">
    <property type="entry name" value="MPP6"/>
</dbReference>
<evidence type="ECO:0008006" key="3">
    <source>
        <dbReference type="Google" id="ProtNLM"/>
    </source>
</evidence>
<evidence type="ECO:0000256" key="1">
    <source>
        <dbReference type="SAM" id="MobiDB-lite"/>
    </source>
</evidence>
<dbReference type="PANTHER" id="PTHR13582:SF0">
    <property type="entry name" value="M-PHASE PHOSPHOPROTEIN 6"/>
    <property type="match status" value="1"/>
</dbReference>
<organism evidence="2">
    <name type="scientific">Amblyomma maculatum</name>
    <name type="common">Gulf Coast tick</name>
    <dbReference type="NCBI Taxonomy" id="34609"/>
    <lineage>
        <taxon>Eukaryota</taxon>
        <taxon>Metazoa</taxon>
        <taxon>Ecdysozoa</taxon>
        <taxon>Arthropoda</taxon>
        <taxon>Chelicerata</taxon>
        <taxon>Arachnida</taxon>
        <taxon>Acari</taxon>
        <taxon>Parasitiformes</taxon>
        <taxon>Ixodida</taxon>
        <taxon>Ixodoidea</taxon>
        <taxon>Ixodidae</taxon>
        <taxon>Amblyomminae</taxon>
        <taxon>Amblyomma</taxon>
    </lineage>
</organism>
<dbReference type="Pfam" id="PF10175">
    <property type="entry name" value="MPP6"/>
    <property type="match status" value="1"/>
</dbReference>
<dbReference type="AlphaFoldDB" id="G3MHN7"/>
<feature type="region of interest" description="Disordered" evidence="1">
    <location>
        <begin position="128"/>
        <end position="161"/>
    </location>
</feature>